<dbReference type="AlphaFoldDB" id="A0A9E8LT58"/>
<name>A0A9E8LT58_9BACI</name>
<comment type="subcellular location">
    <subcellularLocation>
        <location evidence="1">Membrane</location>
        <topology evidence="1">Multi-pass membrane protein</topology>
    </subcellularLocation>
</comment>
<keyword evidence="4 5" id="KW-0472">Membrane</keyword>
<evidence type="ECO:0000256" key="4">
    <source>
        <dbReference type="ARBA" id="ARBA00023136"/>
    </source>
</evidence>
<dbReference type="RefSeq" id="WP_275416932.1">
    <property type="nucleotide sequence ID" value="NZ_CP106878.1"/>
</dbReference>
<dbReference type="Pfam" id="PF25129">
    <property type="entry name" value="Pyr4-TMTC"/>
    <property type="match status" value="1"/>
</dbReference>
<dbReference type="GO" id="GO:0016020">
    <property type="term" value="C:membrane"/>
    <property type="evidence" value="ECO:0007669"/>
    <property type="project" value="UniProtKB-SubCell"/>
</dbReference>
<sequence>MIVFLKLLSGICWTIVYIESIRIGFKQKTYAMPLFALALNICWEGLYSYNGLTNNPTVQSWINLVWFLLDIMIVFTYFKYGKKEFSEHADVKYFIPWSILVFVMSFVLQYSFLVEFDSLGGTYSAFIQNLLMSVLFITMLVRRRSSKGQSLTIAISKWIGTLAPTILFGAIMGNQLVLVLGVFCSVFDIIYIFYLNSIRNLSFAAQSDKLEKTVNY</sequence>
<feature type="transmembrane region" description="Helical" evidence="5">
    <location>
        <begin position="153"/>
        <end position="171"/>
    </location>
</feature>
<keyword evidence="7" id="KW-1185">Reference proteome</keyword>
<feature type="transmembrane region" description="Helical" evidence="5">
    <location>
        <begin position="177"/>
        <end position="195"/>
    </location>
</feature>
<accession>A0A9E8LT58</accession>
<evidence type="ECO:0000313" key="6">
    <source>
        <dbReference type="EMBL" id="WAA09147.1"/>
    </source>
</evidence>
<keyword evidence="2 5" id="KW-0812">Transmembrane</keyword>
<evidence type="ECO:0000256" key="3">
    <source>
        <dbReference type="ARBA" id="ARBA00022989"/>
    </source>
</evidence>
<protein>
    <submittedName>
        <fullName evidence="6">Uncharacterized protein</fullName>
    </submittedName>
</protein>
<dbReference type="EMBL" id="CP106878">
    <property type="protein sequence ID" value="WAA09147.1"/>
    <property type="molecule type" value="Genomic_DNA"/>
</dbReference>
<organism evidence="6 7">
    <name type="scientific">Fervidibacillus albus</name>
    <dbReference type="NCBI Taxonomy" id="2980026"/>
    <lineage>
        <taxon>Bacteria</taxon>
        <taxon>Bacillati</taxon>
        <taxon>Bacillota</taxon>
        <taxon>Bacilli</taxon>
        <taxon>Bacillales</taxon>
        <taxon>Bacillaceae</taxon>
        <taxon>Fervidibacillus</taxon>
    </lineage>
</organism>
<dbReference type="InterPro" id="IPR039020">
    <property type="entry name" value="PaxB-like"/>
</dbReference>
<dbReference type="PANTHER" id="PTHR42038:SF2">
    <property type="entry name" value="TERPENE CYCLASE AUSL"/>
    <property type="match status" value="1"/>
</dbReference>
<dbReference type="GO" id="GO:0016829">
    <property type="term" value="F:lyase activity"/>
    <property type="evidence" value="ECO:0007669"/>
    <property type="project" value="InterPro"/>
</dbReference>
<evidence type="ECO:0000313" key="7">
    <source>
        <dbReference type="Proteomes" id="UP001164718"/>
    </source>
</evidence>
<feature type="transmembrane region" description="Helical" evidence="5">
    <location>
        <begin position="125"/>
        <end position="141"/>
    </location>
</feature>
<evidence type="ECO:0000256" key="2">
    <source>
        <dbReference type="ARBA" id="ARBA00022692"/>
    </source>
</evidence>
<gene>
    <name evidence="6" type="ORF">OE104_11195</name>
</gene>
<evidence type="ECO:0000256" key="5">
    <source>
        <dbReference type="SAM" id="Phobius"/>
    </source>
</evidence>
<feature type="transmembrane region" description="Helical" evidence="5">
    <location>
        <begin position="93"/>
        <end position="113"/>
    </location>
</feature>
<proteinExistence type="predicted"/>
<keyword evidence="3 5" id="KW-1133">Transmembrane helix</keyword>
<feature type="transmembrane region" description="Helical" evidence="5">
    <location>
        <begin position="61"/>
        <end position="81"/>
    </location>
</feature>
<evidence type="ECO:0000256" key="1">
    <source>
        <dbReference type="ARBA" id="ARBA00004141"/>
    </source>
</evidence>
<dbReference type="PANTHER" id="PTHR42038">
    <property type="match status" value="1"/>
</dbReference>
<dbReference type="Proteomes" id="UP001164718">
    <property type="component" value="Chromosome"/>
</dbReference>
<dbReference type="KEGG" id="faf:OE104_11195"/>
<reference evidence="6" key="1">
    <citation type="submission" date="2022-09" db="EMBL/GenBank/DDBJ databases">
        <title>Complete Genomes of Fervidibacillus albus and Fervidibacillus halotolerans isolated from tidal flat sediments.</title>
        <authorList>
            <person name="Kwon K.K."/>
            <person name="Yang S.-H."/>
            <person name="Park M.J."/>
            <person name="Oh H.-M."/>
        </authorList>
    </citation>
    <scope>NUCLEOTIDE SEQUENCE</scope>
    <source>
        <strain evidence="6">MEBiC13591</strain>
    </source>
</reference>